<dbReference type="GO" id="GO:0003341">
    <property type="term" value="P:cilium movement"/>
    <property type="evidence" value="ECO:0007669"/>
    <property type="project" value="TreeGrafter"/>
</dbReference>
<dbReference type="InterPro" id="IPR013783">
    <property type="entry name" value="Ig-like_fold"/>
</dbReference>
<protein>
    <submittedName>
        <fullName evidence="2">Uncharacterized protein</fullName>
    </submittedName>
</protein>
<sequence>DERSEADKLMVQRFKLFDLALRDISHVLDHWDRTQLIVNRSSTPEGGVSLPKEEEAPPSGRKGKKEREKEKLEKERQEKERAEKERADQERIEKEKADKEKQKHEEKASDGMGIPHILLDANDPDNPCCKQILATGKLPTVDDVRMSESRKDDHGPPSRKGKNARTGTGRKSSPRRSRRGSTDGKTSPPIPITPGSEADQSSMLGEAAEFKVIKLSHFRWLVPAYGETVLRVRFSSEELGQFDQTLNFEIVGTRRRYQLFCRGVCSFPTICREPRVVFPHRKKMKPRPEETVMKKYILQDEIFEFGPLLCGKTRERYKEGRYPENMEQLTILNTSPLPANISFCYQHDSNATTFLLDPPNMNLEPNESKILSMWAYPKTAGRFVDSIVCCVRENPEPICFNVACHGVRPELELDRKHLHFDKVLLHRKDTRTLYLRNSTMLAVAWKVAGMENMGDDFSLNQDTGVIEPRCEFALQLHFRATKAMNLKKTIRLEISDVENIMGLVQTENVQVTAEAYDVALDMSFPKGADGGLDFGTIRVMDESKQTCSLKNKGKYEIGFK</sequence>
<name>H2YKD7_CIOSA</name>
<organism evidence="2 3">
    <name type="scientific">Ciona savignyi</name>
    <name type="common">Pacific transparent sea squirt</name>
    <dbReference type="NCBI Taxonomy" id="51511"/>
    <lineage>
        <taxon>Eukaryota</taxon>
        <taxon>Metazoa</taxon>
        <taxon>Chordata</taxon>
        <taxon>Tunicata</taxon>
        <taxon>Ascidiacea</taxon>
        <taxon>Phlebobranchia</taxon>
        <taxon>Cionidae</taxon>
        <taxon>Ciona</taxon>
    </lineage>
</organism>
<feature type="compositionally biased region" description="Basic and acidic residues" evidence="1">
    <location>
        <begin position="65"/>
        <end position="109"/>
    </location>
</feature>
<dbReference type="HOGENOM" id="CLU_033211_0_0_1"/>
<dbReference type="PANTHER" id="PTHR23053">
    <property type="entry name" value="DLEC1 DELETED IN LUNG AND ESOPHAGEAL CANCER 1"/>
    <property type="match status" value="1"/>
</dbReference>
<evidence type="ECO:0000256" key="1">
    <source>
        <dbReference type="SAM" id="MobiDB-lite"/>
    </source>
</evidence>
<dbReference type="GO" id="GO:1904158">
    <property type="term" value="P:axonemal central apparatus assembly"/>
    <property type="evidence" value="ECO:0007669"/>
    <property type="project" value="TreeGrafter"/>
</dbReference>
<accession>H2YKD7</accession>
<dbReference type="Proteomes" id="UP000007875">
    <property type="component" value="Unassembled WGS sequence"/>
</dbReference>
<dbReference type="Gene3D" id="2.60.40.10">
    <property type="entry name" value="Immunoglobulins"/>
    <property type="match status" value="2"/>
</dbReference>
<feature type="compositionally biased region" description="Basic and acidic residues" evidence="1">
    <location>
        <begin position="140"/>
        <end position="156"/>
    </location>
</feature>
<reference evidence="2" key="3">
    <citation type="submission" date="2025-09" db="UniProtKB">
        <authorList>
            <consortium name="Ensembl"/>
        </authorList>
    </citation>
    <scope>IDENTIFICATION</scope>
</reference>
<keyword evidence="3" id="KW-1185">Reference proteome</keyword>
<feature type="region of interest" description="Disordered" evidence="1">
    <location>
        <begin position="41"/>
        <end position="122"/>
    </location>
</feature>
<dbReference type="AlphaFoldDB" id="H2YKD7"/>
<dbReference type="PANTHER" id="PTHR23053:SF0">
    <property type="entry name" value="HYDROCEPHALUS-INDUCING PROTEIN HOMOLOG"/>
    <property type="match status" value="1"/>
</dbReference>
<evidence type="ECO:0000313" key="2">
    <source>
        <dbReference type="Ensembl" id="ENSCSAVP00000005789.1"/>
    </source>
</evidence>
<dbReference type="Ensembl" id="ENSCSAVT00000005864.1">
    <property type="protein sequence ID" value="ENSCSAVP00000005789.1"/>
    <property type="gene ID" value="ENSCSAVG00000003451.1"/>
</dbReference>
<evidence type="ECO:0000313" key="3">
    <source>
        <dbReference type="Proteomes" id="UP000007875"/>
    </source>
</evidence>
<dbReference type="InterPro" id="IPR033305">
    <property type="entry name" value="Hydin-like"/>
</dbReference>
<reference evidence="2" key="2">
    <citation type="submission" date="2025-08" db="UniProtKB">
        <authorList>
            <consortium name="Ensembl"/>
        </authorList>
    </citation>
    <scope>IDENTIFICATION</scope>
</reference>
<reference evidence="3" key="1">
    <citation type="submission" date="2003-08" db="EMBL/GenBank/DDBJ databases">
        <authorList>
            <person name="Birren B."/>
            <person name="Nusbaum C."/>
            <person name="Abebe A."/>
            <person name="Abouelleil A."/>
            <person name="Adekoya E."/>
            <person name="Ait-zahra M."/>
            <person name="Allen N."/>
            <person name="Allen T."/>
            <person name="An P."/>
            <person name="Anderson M."/>
            <person name="Anderson S."/>
            <person name="Arachchi H."/>
            <person name="Armbruster J."/>
            <person name="Bachantsang P."/>
            <person name="Baldwin J."/>
            <person name="Barry A."/>
            <person name="Bayul T."/>
            <person name="Blitshsteyn B."/>
            <person name="Bloom T."/>
            <person name="Blye J."/>
            <person name="Boguslavskiy L."/>
            <person name="Borowsky M."/>
            <person name="Boukhgalter B."/>
            <person name="Brunache A."/>
            <person name="Butler J."/>
            <person name="Calixte N."/>
            <person name="Calvo S."/>
            <person name="Camarata J."/>
            <person name="Campo K."/>
            <person name="Chang J."/>
            <person name="Cheshatsang Y."/>
            <person name="Citroen M."/>
            <person name="Collymore A."/>
            <person name="Considine T."/>
            <person name="Cook A."/>
            <person name="Cooke P."/>
            <person name="Corum B."/>
            <person name="Cuomo C."/>
            <person name="David R."/>
            <person name="Dawoe T."/>
            <person name="Degray S."/>
            <person name="Dodge S."/>
            <person name="Dooley K."/>
            <person name="Dorje P."/>
            <person name="Dorjee K."/>
            <person name="Dorris L."/>
            <person name="Duffey N."/>
            <person name="Dupes A."/>
            <person name="Elkins T."/>
            <person name="Engels R."/>
            <person name="Erickson J."/>
            <person name="Farina A."/>
            <person name="Faro S."/>
            <person name="Ferreira P."/>
            <person name="Fischer H."/>
            <person name="Fitzgerald M."/>
            <person name="Foley K."/>
            <person name="Gage D."/>
            <person name="Galagan J."/>
            <person name="Gearin G."/>
            <person name="Gnerre S."/>
            <person name="Gnirke A."/>
            <person name="Goyette A."/>
            <person name="Graham J."/>
            <person name="Grandbois E."/>
            <person name="Gyaltsen K."/>
            <person name="Hafez N."/>
            <person name="Hagopian D."/>
            <person name="Hagos B."/>
            <person name="Hall J."/>
            <person name="Hatcher B."/>
            <person name="Heller A."/>
            <person name="Higgins H."/>
            <person name="Honan T."/>
            <person name="Horn A."/>
            <person name="Houde N."/>
            <person name="Hughes L."/>
            <person name="Hulme W."/>
            <person name="Husby E."/>
            <person name="Iliev I."/>
            <person name="Jaffe D."/>
            <person name="Jones C."/>
            <person name="Kamal M."/>
            <person name="Kamat A."/>
            <person name="Kamvysselis M."/>
            <person name="Karlsson E."/>
            <person name="Kells C."/>
            <person name="Kieu A."/>
            <person name="Kisner P."/>
            <person name="Kodira C."/>
            <person name="Kulbokas E."/>
            <person name="Labutti K."/>
            <person name="Lama D."/>
            <person name="Landers T."/>
            <person name="Leger J."/>
            <person name="Levine S."/>
            <person name="Lewis D."/>
            <person name="Lewis T."/>
            <person name="Lindblad-toh K."/>
            <person name="Liu X."/>
            <person name="Lokyitsang T."/>
            <person name="Lokyitsang Y."/>
            <person name="Lucien O."/>
            <person name="Lui A."/>
            <person name="Ma L.J."/>
            <person name="Mabbitt R."/>
            <person name="Macdonald J."/>
            <person name="Maclean C."/>
            <person name="Major J."/>
            <person name="Manning J."/>
            <person name="Marabella R."/>
            <person name="Maru K."/>
            <person name="Matthews C."/>
            <person name="Mauceli E."/>
            <person name="Mccarthy M."/>
            <person name="Mcdonough S."/>
            <person name="Mcghee T."/>
            <person name="Meldrim J."/>
            <person name="Meneus L."/>
            <person name="Mesirov J."/>
            <person name="Mihalev A."/>
            <person name="Mihova T."/>
            <person name="Mikkelsen T."/>
            <person name="Mlenga V."/>
            <person name="Moru K."/>
            <person name="Mozes J."/>
            <person name="Mulrain L."/>
            <person name="Munson G."/>
            <person name="Naylor J."/>
            <person name="Newes C."/>
            <person name="Nguyen C."/>
            <person name="Nguyen N."/>
            <person name="Nguyen T."/>
            <person name="Nicol R."/>
            <person name="Nielsen C."/>
            <person name="Nizzari M."/>
            <person name="Norbu C."/>
            <person name="Norbu N."/>
            <person name="O'donnell P."/>
            <person name="Okoawo O."/>
            <person name="O'leary S."/>
            <person name="Omotosho B."/>
            <person name="O'neill K."/>
            <person name="Osman S."/>
            <person name="Parker S."/>
            <person name="Perrin D."/>
            <person name="Phunkhang P."/>
            <person name="Piqani B."/>
            <person name="Purcell S."/>
            <person name="Rachupka T."/>
            <person name="Ramasamy U."/>
            <person name="Rameau R."/>
            <person name="Ray V."/>
            <person name="Raymond C."/>
            <person name="Retta R."/>
            <person name="Richardson S."/>
            <person name="Rise C."/>
            <person name="Rodriguez J."/>
            <person name="Rogers J."/>
            <person name="Rogov P."/>
            <person name="Rutman M."/>
            <person name="Schupbach R."/>
            <person name="Seaman C."/>
            <person name="Settipalli S."/>
            <person name="Sharpe T."/>
            <person name="Sheridan J."/>
            <person name="Sherpa N."/>
            <person name="Shi J."/>
            <person name="Smirnov S."/>
            <person name="Smith C."/>
            <person name="Sougnez C."/>
            <person name="Spencer B."/>
            <person name="Stalker J."/>
            <person name="Stange-thomann N."/>
            <person name="Stavropoulos S."/>
            <person name="Stetson K."/>
            <person name="Stone C."/>
            <person name="Stone S."/>
            <person name="Stubbs M."/>
            <person name="Talamas J."/>
            <person name="Tchuinga P."/>
            <person name="Tenzing P."/>
            <person name="Tesfaye S."/>
            <person name="Theodore J."/>
            <person name="Thoulutsang Y."/>
            <person name="Topham K."/>
            <person name="Towey S."/>
            <person name="Tsamla T."/>
            <person name="Tsomo N."/>
            <person name="Vallee D."/>
            <person name="Vassiliev H."/>
            <person name="Venkataraman V."/>
            <person name="Vinson J."/>
            <person name="Vo A."/>
            <person name="Wade C."/>
            <person name="Wang S."/>
            <person name="Wangchuk T."/>
            <person name="Wangdi T."/>
            <person name="Whittaker C."/>
            <person name="Wilkinson J."/>
            <person name="Wu Y."/>
            <person name="Wyman D."/>
            <person name="Yadav S."/>
            <person name="Yang S."/>
            <person name="Yang X."/>
            <person name="Yeager S."/>
            <person name="Yee E."/>
            <person name="Young G."/>
            <person name="Zainoun J."/>
            <person name="Zembeck L."/>
            <person name="Zimmer A."/>
            <person name="Zody M."/>
            <person name="Lander E."/>
        </authorList>
    </citation>
    <scope>NUCLEOTIDE SEQUENCE [LARGE SCALE GENOMIC DNA]</scope>
</reference>
<feature type="region of interest" description="Disordered" evidence="1">
    <location>
        <begin position="140"/>
        <end position="201"/>
    </location>
</feature>
<dbReference type="GO" id="GO:0005930">
    <property type="term" value="C:axoneme"/>
    <property type="evidence" value="ECO:0007669"/>
    <property type="project" value="TreeGrafter"/>
</dbReference>
<proteinExistence type="predicted"/>
<dbReference type="GeneTree" id="ENSGT00940000163228"/>